<comment type="caution">
    <text evidence="2">The sequence shown here is derived from an EMBL/GenBank/DDBJ whole genome shotgun (WGS) entry which is preliminary data.</text>
</comment>
<reference evidence="2 3" key="1">
    <citation type="journal article" date="2020" name="Science">
        <title>Unexpected conservation and global transmission of agrobacterial virulence plasmids.</title>
        <authorList>
            <person name="Weisberg A.J."/>
            <person name="Davis E.W. 2nd"/>
            <person name="Tabima J."/>
            <person name="Belcher M.S."/>
            <person name="Miller M."/>
            <person name="Kuo C.H."/>
            <person name="Loper J.E."/>
            <person name="Grunwald N.J."/>
            <person name="Putnam M.L."/>
            <person name="Chang J.H."/>
        </authorList>
    </citation>
    <scope>NUCLEOTIDE SEQUENCE [LARGE SCALE GENOMIC DNA]</scope>
    <source>
        <strain evidence="2 3">A19/93</strain>
    </source>
</reference>
<keyword evidence="3" id="KW-1185">Reference proteome</keyword>
<proteinExistence type="predicted"/>
<feature type="region of interest" description="Disordered" evidence="1">
    <location>
        <begin position="691"/>
        <end position="749"/>
    </location>
</feature>
<feature type="region of interest" description="Disordered" evidence="1">
    <location>
        <begin position="291"/>
        <end position="356"/>
    </location>
</feature>
<name>A0ABX2IYQ4_9HYPH</name>
<gene>
    <name evidence="2" type="ORF">G6L72_02415</name>
</gene>
<evidence type="ECO:0008006" key="4">
    <source>
        <dbReference type="Google" id="ProtNLM"/>
    </source>
</evidence>
<dbReference type="EMBL" id="JAAMCP010000001">
    <property type="protein sequence ID" value="NTF35568.1"/>
    <property type="molecule type" value="Genomic_DNA"/>
</dbReference>
<feature type="region of interest" description="Disordered" evidence="1">
    <location>
        <begin position="426"/>
        <end position="453"/>
    </location>
</feature>
<feature type="region of interest" description="Disordered" evidence="1">
    <location>
        <begin position="522"/>
        <end position="583"/>
    </location>
</feature>
<feature type="compositionally biased region" description="Pro residues" evidence="1">
    <location>
        <begin position="560"/>
        <end position="572"/>
    </location>
</feature>
<sequence length="749" mass="78992">MVGFIFGGKTGRSYEELQQQRATADALAAQIMGKLPTTALGGVGALLGGIGAGVGRYSADKGMKEGREGANSAYDSFFSKIMGGGSAAPSAPGASSTANAGKMPMPGAASEVAATSPVVGDTYAPFMDTIKAGGIDNPYALAAIAATGRAESGWSGKKAVSTWSDPSESGQAGTSGGIMSWRGPRYQALAATGDLSPEGQAKFFLNENPKLIESLKGAKSVEEAQQMMNNAWAFAGYNRPGGESSRRLGYAKGYLSNFQGGGGTEVASLDPSVGMPPAAAAIEQQAPASGYVDPMVSAPNAQRPVMGGGTGAPQVQQPQAPQQAPQQVAQNGQFPAPPQAPSAPQAPQPQANPYQGVDPEMLKLLSNPFLDADKKQIIQGIMQQQMQRNDPQYQLEMETKRAQLDALRAKPTKQWQKLDDYTLFNPETGETQRVGDGTGKRQPLINAGSGQIYDPNTQKWISSDGPADNNGQFRFGGKSVEAQALNGLMDSGQLTEGQAQQLGAGKTITGPNGEIMFMTPQGVFGRSPDGSVSPIGGQQSGGVDIFGDRPMTLPNSGAQPPSPPQPPQPRQQPPQQSGMIPLTDPKVTLDEKKAMTFADRMNQSGALIDQHGTAGANLIDKAASNLPWGMGNYVVSDEFQNLDQARRDFINAQLRRESGAVIADEEFDNANKQYFPQPGDNAETIEQKRRNRQTVIDGMSRDGGPTYERPQSAQRSADIARPSTEAEYNSLPSGALFIDPDDGKQYRKP</sequence>
<evidence type="ECO:0000256" key="1">
    <source>
        <dbReference type="SAM" id="MobiDB-lite"/>
    </source>
</evidence>
<feature type="compositionally biased region" description="Polar residues" evidence="1">
    <location>
        <begin position="161"/>
        <end position="172"/>
    </location>
</feature>
<feature type="compositionally biased region" description="Low complexity" evidence="1">
    <location>
        <begin position="312"/>
        <end position="334"/>
    </location>
</feature>
<feature type="region of interest" description="Disordered" evidence="1">
    <location>
        <begin position="157"/>
        <end position="178"/>
    </location>
</feature>
<protein>
    <recommendedName>
        <fullName evidence="4">Phage tail lysozyme domain-containing protein</fullName>
    </recommendedName>
</protein>
<organism evidence="2 3">
    <name type="scientific">Agrobacterium rubi</name>
    <dbReference type="NCBI Taxonomy" id="28099"/>
    <lineage>
        <taxon>Bacteria</taxon>
        <taxon>Pseudomonadati</taxon>
        <taxon>Pseudomonadota</taxon>
        <taxon>Alphaproteobacteria</taxon>
        <taxon>Hyphomicrobiales</taxon>
        <taxon>Rhizobiaceae</taxon>
        <taxon>Rhizobium/Agrobacterium group</taxon>
        <taxon>Agrobacterium</taxon>
    </lineage>
</organism>
<accession>A0ABX2IYQ4</accession>
<feature type="compositionally biased region" description="Pro residues" evidence="1">
    <location>
        <begin position="335"/>
        <end position="347"/>
    </location>
</feature>
<dbReference type="RefSeq" id="WP_174003097.1">
    <property type="nucleotide sequence ID" value="NZ_JAAMCP010000001.1"/>
</dbReference>
<dbReference type="Proteomes" id="UP000822331">
    <property type="component" value="Unassembled WGS sequence"/>
</dbReference>
<evidence type="ECO:0000313" key="3">
    <source>
        <dbReference type="Proteomes" id="UP000822331"/>
    </source>
</evidence>
<evidence type="ECO:0000313" key="2">
    <source>
        <dbReference type="EMBL" id="NTF35568.1"/>
    </source>
</evidence>